<dbReference type="SUPFAM" id="SSF50978">
    <property type="entry name" value="WD40 repeat-like"/>
    <property type="match status" value="1"/>
</dbReference>
<dbReference type="GO" id="GO:0005737">
    <property type="term" value="C:cytoplasm"/>
    <property type="evidence" value="ECO:0007669"/>
    <property type="project" value="TreeGrafter"/>
</dbReference>
<evidence type="ECO:0000256" key="1">
    <source>
        <dbReference type="ARBA" id="ARBA00022574"/>
    </source>
</evidence>
<evidence type="ECO:0000256" key="3">
    <source>
        <dbReference type="SAM" id="MobiDB-lite"/>
    </source>
</evidence>
<dbReference type="EMBL" id="VEPZ02000678">
    <property type="protein sequence ID" value="KAE8720814.1"/>
    <property type="molecule type" value="Genomic_DNA"/>
</dbReference>
<dbReference type="Proteomes" id="UP000436088">
    <property type="component" value="Unassembled WGS sequence"/>
</dbReference>
<comment type="caution">
    <text evidence="4">The sequence shown here is derived from an EMBL/GenBank/DDBJ whole genome shotgun (WGS) entry which is preliminary data.</text>
</comment>
<feature type="compositionally biased region" description="Acidic residues" evidence="3">
    <location>
        <begin position="162"/>
        <end position="172"/>
    </location>
</feature>
<evidence type="ECO:0000313" key="4">
    <source>
        <dbReference type="EMBL" id="KAE8720814.1"/>
    </source>
</evidence>
<proteinExistence type="predicted"/>
<keyword evidence="2" id="KW-0677">Repeat</keyword>
<dbReference type="InterPro" id="IPR045151">
    <property type="entry name" value="DCAF8"/>
</dbReference>
<dbReference type="AlphaFoldDB" id="A0A6A3BVY1"/>
<dbReference type="InterPro" id="IPR015943">
    <property type="entry name" value="WD40/YVTN_repeat-like_dom_sf"/>
</dbReference>
<protein>
    <submittedName>
        <fullName evidence="4">Laccase-17-like</fullName>
    </submittedName>
</protein>
<keyword evidence="5" id="KW-1185">Reference proteome</keyword>
<sequence length="197" mass="22317">MRLNAIAIDPRNPNYFAIGGSDEYERVYDFRKYPLDASNVSETPVNVFCPRHLLHSNHIHITGLAYSNTSELLVSYNDELIYLFQKNMGLGPSPLSLESEAQQRDKEPQVYVGHRNSRTVKGSREDQSPVTLPPDVIMHVLCQQRRQMFGYVERRYSRADLESDGDDADEDYISGLSNDIVVSEEDPGENSGDCKIS</sequence>
<gene>
    <name evidence="4" type="ORF">F3Y22_tig00018093pilonHSYRG00033</name>
</gene>
<dbReference type="InterPro" id="IPR036322">
    <property type="entry name" value="WD40_repeat_dom_sf"/>
</dbReference>
<reference evidence="4" key="1">
    <citation type="submission" date="2019-09" db="EMBL/GenBank/DDBJ databases">
        <title>Draft genome information of white flower Hibiscus syriacus.</title>
        <authorList>
            <person name="Kim Y.-M."/>
        </authorList>
    </citation>
    <scope>NUCLEOTIDE SEQUENCE [LARGE SCALE GENOMIC DNA]</scope>
    <source>
        <strain evidence="4">YM2019G1</strain>
    </source>
</reference>
<accession>A0A6A3BVY1</accession>
<dbReference type="PANTHER" id="PTHR15574:SF65">
    <property type="entry name" value="TRANSDUCIN_WD40 REPEAT-LIKE SUPERFAMILY PROTEIN"/>
    <property type="match status" value="1"/>
</dbReference>
<evidence type="ECO:0000313" key="5">
    <source>
        <dbReference type="Proteomes" id="UP000436088"/>
    </source>
</evidence>
<organism evidence="4 5">
    <name type="scientific">Hibiscus syriacus</name>
    <name type="common">Rose of Sharon</name>
    <dbReference type="NCBI Taxonomy" id="106335"/>
    <lineage>
        <taxon>Eukaryota</taxon>
        <taxon>Viridiplantae</taxon>
        <taxon>Streptophyta</taxon>
        <taxon>Embryophyta</taxon>
        <taxon>Tracheophyta</taxon>
        <taxon>Spermatophyta</taxon>
        <taxon>Magnoliopsida</taxon>
        <taxon>eudicotyledons</taxon>
        <taxon>Gunneridae</taxon>
        <taxon>Pentapetalae</taxon>
        <taxon>rosids</taxon>
        <taxon>malvids</taxon>
        <taxon>Malvales</taxon>
        <taxon>Malvaceae</taxon>
        <taxon>Malvoideae</taxon>
        <taxon>Hibiscus</taxon>
    </lineage>
</organism>
<dbReference type="GO" id="GO:0080008">
    <property type="term" value="C:Cul4-RING E3 ubiquitin ligase complex"/>
    <property type="evidence" value="ECO:0007669"/>
    <property type="project" value="TreeGrafter"/>
</dbReference>
<dbReference type="Gene3D" id="2.130.10.10">
    <property type="entry name" value="YVTN repeat-like/Quinoprotein amine dehydrogenase"/>
    <property type="match status" value="1"/>
</dbReference>
<feature type="region of interest" description="Disordered" evidence="3">
    <location>
        <begin position="161"/>
        <end position="197"/>
    </location>
</feature>
<name>A0A6A3BVY1_HIBSY</name>
<keyword evidence="1" id="KW-0853">WD repeat</keyword>
<evidence type="ECO:0000256" key="2">
    <source>
        <dbReference type="ARBA" id="ARBA00022737"/>
    </source>
</evidence>
<dbReference type="PANTHER" id="PTHR15574">
    <property type="entry name" value="WD REPEAT DOMAIN-CONTAINING FAMILY"/>
    <property type="match status" value="1"/>
</dbReference>